<keyword evidence="2" id="KW-1185">Reference proteome</keyword>
<gene>
    <name evidence="1" type="ORF">HNP48_004928</name>
</gene>
<proteinExistence type="predicted"/>
<dbReference type="RefSeq" id="WP_184862004.1">
    <property type="nucleotide sequence ID" value="NZ_JACHLK010000011.1"/>
</dbReference>
<name>A0A7X0PIJ3_9BURK</name>
<evidence type="ECO:0000313" key="2">
    <source>
        <dbReference type="Proteomes" id="UP000575083"/>
    </source>
</evidence>
<protein>
    <submittedName>
        <fullName evidence="1">Uncharacterized protein</fullName>
    </submittedName>
</protein>
<organism evidence="1 2">
    <name type="scientific">Acidovorax soli</name>
    <dbReference type="NCBI Taxonomy" id="592050"/>
    <lineage>
        <taxon>Bacteria</taxon>
        <taxon>Pseudomonadati</taxon>
        <taxon>Pseudomonadota</taxon>
        <taxon>Betaproteobacteria</taxon>
        <taxon>Burkholderiales</taxon>
        <taxon>Comamonadaceae</taxon>
        <taxon>Acidovorax</taxon>
    </lineage>
</organism>
<comment type="caution">
    <text evidence="1">The sequence shown here is derived from an EMBL/GenBank/DDBJ whole genome shotgun (WGS) entry which is preliminary data.</text>
</comment>
<dbReference type="Proteomes" id="UP000575083">
    <property type="component" value="Unassembled WGS sequence"/>
</dbReference>
<evidence type="ECO:0000313" key="1">
    <source>
        <dbReference type="EMBL" id="MBB6562219.1"/>
    </source>
</evidence>
<sequence>MLDLRAPLIPGKSAAGFFIGQRMEEVKKSIGDSPRWNQDSDRPFLAVLRDSKGWISHGYDNLTIEELVFGNNLIRLQFNGAGILYNIFVDAGYEGLVWGEVKIGDKLSKVLKWCGLEYGPGDDMHYPVSDDAEFQGIAFGAEDCPLEESPDQVIDMVSIHDWSLQD</sequence>
<accession>A0A7X0PIJ3</accession>
<reference evidence="1 2" key="1">
    <citation type="submission" date="2020-08" db="EMBL/GenBank/DDBJ databases">
        <title>Functional genomics of gut bacteria from endangered species of beetles.</title>
        <authorList>
            <person name="Carlos-Shanley C."/>
        </authorList>
    </citation>
    <scope>NUCLEOTIDE SEQUENCE [LARGE SCALE GENOMIC DNA]</scope>
    <source>
        <strain evidence="1 2">S00198</strain>
    </source>
</reference>
<dbReference type="AlphaFoldDB" id="A0A7X0PIJ3"/>
<dbReference type="EMBL" id="JACHLK010000011">
    <property type="protein sequence ID" value="MBB6562219.1"/>
    <property type="molecule type" value="Genomic_DNA"/>
</dbReference>